<keyword evidence="3" id="KW-1185">Reference proteome</keyword>
<evidence type="ECO:0000313" key="3">
    <source>
        <dbReference type="Proteomes" id="UP000050902"/>
    </source>
</evidence>
<keyword evidence="1" id="KW-0812">Transmembrane</keyword>
<feature type="transmembrane region" description="Helical" evidence="1">
    <location>
        <begin position="141"/>
        <end position="160"/>
    </location>
</feature>
<feature type="transmembrane region" description="Helical" evidence="1">
    <location>
        <begin position="38"/>
        <end position="60"/>
    </location>
</feature>
<evidence type="ECO:0000313" key="2">
    <source>
        <dbReference type="EMBL" id="KRG59926.1"/>
    </source>
</evidence>
<evidence type="ECO:0008006" key="4">
    <source>
        <dbReference type="Google" id="ProtNLM"/>
    </source>
</evidence>
<keyword evidence="1" id="KW-0472">Membrane</keyword>
<comment type="caution">
    <text evidence="2">The sequence shown here is derived from an EMBL/GenBank/DDBJ whole genome shotgun (WGS) entry which is preliminary data.</text>
</comment>
<evidence type="ECO:0000256" key="1">
    <source>
        <dbReference type="SAM" id="Phobius"/>
    </source>
</evidence>
<feature type="transmembrane region" description="Helical" evidence="1">
    <location>
        <begin position="167"/>
        <end position="183"/>
    </location>
</feature>
<feature type="transmembrane region" description="Helical" evidence="1">
    <location>
        <begin position="72"/>
        <end position="92"/>
    </location>
</feature>
<name>A0ABR5NN06_9GAMM</name>
<feature type="transmembrane region" description="Helical" evidence="1">
    <location>
        <begin position="6"/>
        <end position="26"/>
    </location>
</feature>
<accession>A0ABR5NN06</accession>
<keyword evidence="1" id="KW-1133">Transmembrane helix</keyword>
<reference evidence="2 3" key="1">
    <citation type="submission" date="2015-05" db="EMBL/GenBank/DDBJ databases">
        <title>Genome sequencing and analysis of members of genus Stenotrophomonas.</title>
        <authorList>
            <person name="Patil P.P."/>
            <person name="Midha S."/>
            <person name="Patil P.B."/>
        </authorList>
    </citation>
    <scope>NUCLEOTIDE SEQUENCE [LARGE SCALE GENOMIC DNA]</scope>
    <source>
        <strain evidence="2 3">DSM 12575</strain>
    </source>
</reference>
<dbReference type="EMBL" id="LDJG01000004">
    <property type="protein sequence ID" value="KRG59926.1"/>
    <property type="molecule type" value="Genomic_DNA"/>
</dbReference>
<protein>
    <recommendedName>
        <fullName evidence="4">EamA domain-containing protein</fullName>
    </recommendedName>
</protein>
<proteinExistence type="predicted"/>
<dbReference type="Proteomes" id="UP000050902">
    <property type="component" value="Unassembled WGS sequence"/>
</dbReference>
<organism evidence="2 3">
    <name type="scientific">Stenotrophomonas nitritireducens</name>
    <dbReference type="NCBI Taxonomy" id="83617"/>
    <lineage>
        <taxon>Bacteria</taxon>
        <taxon>Pseudomonadati</taxon>
        <taxon>Pseudomonadota</taxon>
        <taxon>Gammaproteobacteria</taxon>
        <taxon>Lysobacterales</taxon>
        <taxon>Lysobacteraceae</taxon>
        <taxon>Stenotrophomonas</taxon>
    </lineage>
</organism>
<gene>
    <name evidence="2" type="ORF">ABB22_03520</name>
</gene>
<sequence>MDGFDFLFSLYSLLLGLAVAHAMTGFADSWVDRARTALGASTILLGLLILLRAAGQWTSFWDGRGGLAMDPWKVLVCLGMALPYIFIARVMFPRTDAGYASIDDYYLENRRALMTALLIPTCVSFASNIALSGSAFLQEPLFIAMKYVLPLAIPLALIFAGRQRWHRAGLGVLTACTLVLMFWA</sequence>
<dbReference type="RefSeq" id="WP_055764461.1">
    <property type="nucleotide sequence ID" value="NZ_LDJG01000004.1"/>
</dbReference>
<feature type="transmembrane region" description="Helical" evidence="1">
    <location>
        <begin position="113"/>
        <end position="135"/>
    </location>
</feature>